<dbReference type="AlphaFoldDB" id="A0A841U2Y2"/>
<comment type="caution">
    <text evidence="2">The sequence shown here is derived from an EMBL/GenBank/DDBJ whole genome shotgun (WGS) entry which is preliminary data.</text>
</comment>
<dbReference type="InterPro" id="IPR000182">
    <property type="entry name" value="GNAT_dom"/>
</dbReference>
<keyword evidence="2" id="KW-0808">Transferase</keyword>
<dbReference type="GO" id="GO:0016747">
    <property type="term" value="F:acyltransferase activity, transferring groups other than amino-acyl groups"/>
    <property type="evidence" value="ECO:0007669"/>
    <property type="project" value="InterPro"/>
</dbReference>
<proteinExistence type="predicted"/>
<evidence type="ECO:0000259" key="1">
    <source>
        <dbReference type="PROSITE" id="PS51186"/>
    </source>
</evidence>
<protein>
    <submittedName>
        <fullName evidence="2">GNAT family N-acetyltransferase</fullName>
    </submittedName>
</protein>
<gene>
    <name evidence="2" type="ORF">H7B90_13600</name>
</gene>
<name>A0A841U2Y2_9BACL</name>
<dbReference type="InterPro" id="IPR016181">
    <property type="entry name" value="Acyl_CoA_acyltransferase"/>
</dbReference>
<dbReference type="PROSITE" id="PS51186">
    <property type="entry name" value="GNAT"/>
    <property type="match status" value="1"/>
</dbReference>
<keyword evidence="3" id="KW-1185">Reference proteome</keyword>
<reference evidence="2 3" key="1">
    <citation type="submission" date="2020-08" db="EMBL/GenBank/DDBJ databases">
        <title>Cohnella phylogeny.</title>
        <authorList>
            <person name="Dunlap C."/>
        </authorList>
    </citation>
    <scope>NUCLEOTIDE SEQUENCE [LARGE SCALE GENOMIC DNA]</scope>
    <source>
        <strain evidence="2 3">DSM 25239</strain>
    </source>
</reference>
<organism evidence="2 3">
    <name type="scientific">Cohnella xylanilytica</name>
    <dbReference type="NCBI Taxonomy" id="557555"/>
    <lineage>
        <taxon>Bacteria</taxon>
        <taxon>Bacillati</taxon>
        <taxon>Bacillota</taxon>
        <taxon>Bacilli</taxon>
        <taxon>Bacillales</taxon>
        <taxon>Paenibacillaceae</taxon>
        <taxon>Cohnella</taxon>
    </lineage>
</organism>
<dbReference type="Pfam" id="PF13508">
    <property type="entry name" value="Acetyltransf_7"/>
    <property type="match status" value="1"/>
</dbReference>
<dbReference type="Gene3D" id="3.40.630.30">
    <property type="match status" value="1"/>
</dbReference>
<evidence type="ECO:0000313" key="2">
    <source>
        <dbReference type="EMBL" id="MBB6692440.1"/>
    </source>
</evidence>
<sequence>MNVTVLAPEEWERRRFALLRFARRHGDRRITQAGWLKLVALDAKGLGRPGTAVAVAYTAGGLPAGIAFAAGYGEEACVVAVHPALRGRGIARGLLARLAGEWGRLTCRVASDNAASLAACFAAGLVAVGLEAGPTGKPTLRMVYPARPEAALNDSGAADEPVPSTARG</sequence>
<dbReference type="Proteomes" id="UP000553776">
    <property type="component" value="Unassembled WGS sequence"/>
</dbReference>
<accession>A0A841U2Y2</accession>
<dbReference type="SUPFAM" id="SSF55729">
    <property type="entry name" value="Acyl-CoA N-acyltransferases (Nat)"/>
    <property type="match status" value="1"/>
</dbReference>
<dbReference type="RefSeq" id="WP_185136423.1">
    <property type="nucleotide sequence ID" value="NZ_BORM01000009.1"/>
</dbReference>
<dbReference type="EMBL" id="JACJVR010000052">
    <property type="protein sequence ID" value="MBB6692440.1"/>
    <property type="molecule type" value="Genomic_DNA"/>
</dbReference>
<feature type="domain" description="N-acetyltransferase" evidence="1">
    <location>
        <begin position="1"/>
        <end position="147"/>
    </location>
</feature>
<evidence type="ECO:0000313" key="3">
    <source>
        <dbReference type="Proteomes" id="UP000553776"/>
    </source>
</evidence>